<proteinExistence type="predicted"/>
<feature type="compositionally biased region" description="Basic and acidic residues" evidence="1">
    <location>
        <begin position="13"/>
        <end position="30"/>
    </location>
</feature>
<protein>
    <submittedName>
        <fullName evidence="2">Uncharacterized protein</fullName>
    </submittedName>
</protein>
<reference evidence="3" key="2">
    <citation type="submission" date="2022-03" db="EMBL/GenBank/DDBJ databases">
        <title>Draft title - Genomic analysis of global carrot germplasm unveils the trajectory of domestication and the origin of high carotenoid orange carrot.</title>
        <authorList>
            <person name="Iorizzo M."/>
            <person name="Ellison S."/>
            <person name="Senalik D."/>
            <person name="Macko-Podgorni A."/>
            <person name="Grzebelus D."/>
            <person name="Bostan H."/>
            <person name="Rolling W."/>
            <person name="Curaba J."/>
            <person name="Simon P."/>
        </authorList>
    </citation>
    <scope>NUCLEOTIDE SEQUENCE</scope>
    <source>
        <tissue evidence="3">Leaf</tissue>
    </source>
</reference>
<organism evidence="2">
    <name type="scientific">Daucus carota subsp. sativus</name>
    <name type="common">Carrot</name>
    <dbReference type="NCBI Taxonomy" id="79200"/>
    <lineage>
        <taxon>Eukaryota</taxon>
        <taxon>Viridiplantae</taxon>
        <taxon>Streptophyta</taxon>
        <taxon>Embryophyta</taxon>
        <taxon>Tracheophyta</taxon>
        <taxon>Spermatophyta</taxon>
        <taxon>Magnoliopsida</taxon>
        <taxon>eudicotyledons</taxon>
        <taxon>Gunneridae</taxon>
        <taxon>Pentapetalae</taxon>
        <taxon>asterids</taxon>
        <taxon>campanulids</taxon>
        <taxon>Apiales</taxon>
        <taxon>Apiaceae</taxon>
        <taxon>Apioideae</taxon>
        <taxon>Scandiceae</taxon>
        <taxon>Daucinae</taxon>
        <taxon>Daucus</taxon>
        <taxon>Daucus sect. Daucus</taxon>
    </lineage>
</organism>
<evidence type="ECO:0000313" key="4">
    <source>
        <dbReference type="Proteomes" id="UP000077755"/>
    </source>
</evidence>
<dbReference type="KEGG" id="dcr:108202467"/>
<dbReference type="AlphaFoldDB" id="A0A162AZ06"/>
<dbReference type="EMBL" id="LNRQ01000001">
    <property type="protein sequence ID" value="KZN07873.1"/>
    <property type="molecule type" value="Genomic_DNA"/>
</dbReference>
<evidence type="ECO:0000256" key="1">
    <source>
        <dbReference type="SAM" id="MobiDB-lite"/>
    </source>
</evidence>
<name>A0A162AZ06_DAUCS</name>
<gene>
    <name evidence="2" type="ORF">DCAR_000542</name>
    <name evidence="3" type="ORF">DCAR_0100318</name>
</gene>
<keyword evidence="4" id="KW-1185">Reference proteome</keyword>
<dbReference type="Gramene" id="KZN07873">
    <property type="protein sequence ID" value="KZN07873"/>
    <property type="gene ID" value="DCAR_000542"/>
</dbReference>
<feature type="region of interest" description="Disordered" evidence="1">
    <location>
        <begin position="1"/>
        <end position="55"/>
    </location>
</feature>
<evidence type="ECO:0000313" key="2">
    <source>
        <dbReference type="EMBL" id="KZN07873.1"/>
    </source>
</evidence>
<dbReference type="OrthoDB" id="1938423at2759"/>
<evidence type="ECO:0000313" key="3">
    <source>
        <dbReference type="EMBL" id="WOG81173.1"/>
    </source>
</evidence>
<accession>A0A162AZ06</accession>
<sequence>MRRGNNLSNRSAFRRDTRGDRKRKFPDARSHQMQNVRPSACSEQRERVEDSRSDGAKTSEFAYFKKLKREAARGELRSRDREKMQFTDVESNHYGREKRVKLQPMFNEPKSSVPIGTKRSGDQPCLTPPVRAPKSSEINNMVETSDKDIILPLLNEKVTIPSNHNHWPSFSRSYPNNTGVQHCDKGIFGLKRQRLLQWVSGTLHKEIDELSSEGFSLVSMLLNRLFPEDNKENRDWEPKYSQADISARDQSPWIPNDDDNTQHSRGHYGMLKYHLMESEDAAYEDYSFTQNLYESCRDVVLPDLETGGGDSPLTSYPVKSYSSCINMKPYHKIDAPITENFFPESNSARNQLPLLPRDNIHPMGHWRKHTNHLEFENAGYQDYGFTRYMSESHCDVILPELDNVNADFPSTTYPIKTYFPCTYVKSDPYRDASFTKSLFQESNPCFQLQLENYGSIALANHPKNFDTCTDTNDSLIEREPHALLLGWDHSSEKDEQDLSISFYNRNVNLLAHSGDSDHWQSHHTEDENALSSSSLVSSYFLNCNSLAPPSSTNFRSTSNSGRYFEYEDCLYAKLDHFPVPFSCDLDSLKYLYGPSEDFSMNNHSGFRSDVLSSQDHFWNLNKVICENSFHDQESLFFSTRLDRELGEKHLTVSDYSTENQLSLLHAYQNPQHVGPSACFVEEDKECFLYEPSCTSDYPDSLNFQDLSALNIERARDTRVSLQRHRTSCGFPILESYHTEADEDNECEFE</sequence>
<reference evidence="2" key="1">
    <citation type="journal article" date="2016" name="Nat. Genet.">
        <title>A high-quality carrot genome assembly provides new insights into carotenoid accumulation and asterid genome evolution.</title>
        <authorList>
            <person name="Iorizzo M."/>
            <person name="Ellison S."/>
            <person name="Senalik D."/>
            <person name="Zeng P."/>
            <person name="Satapoomin P."/>
            <person name="Huang J."/>
            <person name="Bowman M."/>
            <person name="Iovene M."/>
            <person name="Sanseverino W."/>
            <person name="Cavagnaro P."/>
            <person name="Yildiz M."/>
            <person name="Macko-Podgorni A."/>
            <person name="Moranska E."/>
            <person name="Grzebelus E."/>
            <person name="Grzebelus D."/>
            <person name="Ashrafi H."/>
            <person name="Zheng Z."/>
            <person name="Cheng S."/>
            <person name="Spooner D."/>
            <person name="Van Deynze A."/>
            <person name="Simon P."/>
        </authorList>
    </citation>
    <scope>NUCLEOTIDE SEQUENCE [LARGE SCALE GENOMIC DNA]</scope>
    <source>
        <tissue evidence="2">Leaf</tissue>
    </source>
</reference>
<dbReference type="EMBL" id="CP093343">
    <property type="protein sequence ID" value="WOG81173.1"/>
    <property type="molecule type" value="Genomic_DNA"/>
</dbReference>
<feature type="compositionally biased region" description="Basic and acidic residues" evidence="1">
    <location>
        <begin position="43"/>
        <end position="55"/>
    </location>
</feature>
<feature type="compositionally biased region" description="Polar residues" evidence="1">
    <location>
        <begin position="1"/>
        <end position="11"/>
    </location>
</feature>
<feature type="region of interest" description="Disordered" evidence="1">
    <location>
        <begin position="107"/>
        <end position="132"/>
    </location>
</feature>
<dbReference type="Proteomes" id="UP000077755">
    <property type="component" value="Chromosome 1"/>
</dbReference>